<dbReference type="Gene3D" id="1.20.58.80">
    <property type="entry name" value="Phosphotransferase system, lactose/cellobiose-type IIA subunit"/>
    <property type="match status" value="1"/>
</dbReference>
<evidence type="ECO:0000313" key="3">
    <source>
        <dbReference type="EMBL" id="CCH78816.1"/>
    </source>
</evidence>
<keyword evidence="4" id="KW-1185">Reference proteome</keyword>
<feature type="compositionally biased region" description="Basic and acidic residues" evidence="1">
    <location>
        <begin position="647"/>
        <end position="656"/>
    </location>
</feature>
<name>A0A077LYV5_9MICO</name>
<feature type="compositionally biased region" description="Basic and acidic residues" evidence="1">
    <location>
        <begin position="624"/>
        <end position="639"/>
    </location>
</feature>
<sequence length="681" mass="76533">MTDAPRTAPPQAPIGRIPVQDVRPVVDDGARPAKSVVGETFVVTATVFREGHDAVNATVVLADPDGVDHPVPMTCTNEGLNTWQAPVTADRTGWWTYRVEGWSDPYGTWHHDATIKVAAGVDVELMLEEGARLLERCAAEVERSPEAERLLLDAVTALRDTSRPPAARIAPATDRSVREELHDRPLREMVSPSTAYPLLVERERALAGAWYEIFPRSEGARQDPVTGHWTSGTLRTAAERLAAGDRRHGLRRRLPHAHPPHRHDRAQGPEQHPRRRTGRPGQPVCHRLARRRARQHPSRPRDVRGLRRVRRPRGGARPRCGPRPRAPVLARPPLRPDQPRVVHDAGRRHDRLRGEPAEEVPGHLSAQLRQRPGRRVCRDAARRPGVARPRRADLPRRQPPHQAGRVLAVDHRRRREGLPRDDLARGGLHQARHDAHPRQSRLPAVVHVLRVAQRQVGDRGVPPRAVRRRRRLHAPVVLADDPRHPHALHAVRRADGVEAARRPRRDARADLRHLCGVRARRARRPPRGRGADRQREVPVQGPALGGLRAGGPQGGSVARRLPHDAQPDPASPPRARMAAEHHLPPRRRRERHLLLQAAASPPRGRGPRHRRREPRPALDPLDDGAPRHAGPRDGLERALRRPRPRDRRVVAVDRARLRPAGCRARARPHHRRAEVRRVSGR</sequence>
<dbReference type="Pfam" id="PF11896">
    <property type="entry name" value="GlgE_dom_N_S"/>
    <property type="match status" value="1"/>
</dbReference>
<feature type="compositionally biased region" description="Basic residues" evidence="1">
    <location>
        <begin position="664"/>
        <end position="681"/>
    </location>
</feature>
<dbReference type="InterPro" id="IPR021828">
    <property type="entry name" value="GlgE_dom_N/S"/>
</dbReference>
<feature type="region of interest" description="Disordered" evidence="1">
    <location>
        <begin position="243"/>
        <end position="347"/>
    </location>
</feature>
<feature type="region of interest" description="Disordered" evidence="1">
    <location>
        <begin position="510"/>
        <end position="681"/>
    </location>
</feature>
<feature type="domain" description="Alpha-1,4-glucan:maltose-1-phosphate maltosyltransferase" evidence="2">
    <location>
        <begin position="15"/>
        <end position="202"/>
    </location>
</feature>
<reference evidence="3 4" key="1">
    <citation type="journal article" date="2013" name="ISME J.">
        <title>A metabolic model for members of the genus Tetrasphaera involved in enhanced biological phosphorus removal.</title>
        <authorList>
            <person name="Kristiansen R."/>
            <person name="Nguyen H.T.T."/>
            <person name="Saunders A.M."/>
            <person name="Nielsen J.L."/>
            <person name="Wimmer R."/>
            <person name="Le V.Q."/>
            <person name="McIlroy S.J."/>
            <person name="Petrovski S."/>
            <person name="Seviour R.J."/>
            <person name="Calteau A."/>
            <person name="Nielsen K.L."/>
            <person name="Nielsen P.H."/>
        </authorList>
    </citation>
    <scope>NUCLEOTIDE SEQUENCE [LARGE SCALE GENOMIC DNA]</scope>
    <source>
        <strain evidence="3 4">T1-X7</strain>
    </source>
</reference>
<feature type="compositionally biased region" description="Gly residues" evidence="1">
    <location>
        <begin position="543"/>
        <end position="554"/>
    </location>
</feature>
<feature type="region of interest" description="Disordered" evidence="1">
    <location>
        <begin position="367"/>
        <end position="439"/>
    </location>
</feature>
<feature type="compositionally biased region" description="Low complexity" evidence="1">
    <location>
        <begin position="594"/>
        <end position="603"/>
    </location>
</feature>
<feature type="compositionally biased region" description="Basic residues" evidence="1">
    <location>
        <begin position="248"/>
        <end position="264"/>
    </location>
</feature>
<evidence type="ECO:0000256" key="1">
    <source>
        <dbReference type="SAM" id="MobiDB-lite"/>
    </source>
</evidence>
<dbReference type="EMBL" id="CAJB01000279">
    <property type="protein sequence ID" value="CCH78816.1"/>
    <property type="molecule type" value="Genomic_DNA"/>
</dbReference>
<dbReference type="STRING" id="1194083.BN12_350022"/>
<gene>
    <name evidence="3" type="ORF">BN12_350022</name>
</gene>
<dbReference type="Gene3D" id="2.60.40.10">
    <property type="entry name" value="Immunoglobulins"/>
    <property type="match status" value="1"/>
</dbReference>
<organism evidence="3 4">
    <name type="scientific">Nostocoides japonicum T1-X7</name>
    <dbReference type="NCBI Taxonomy" id="1194083"/>
    <lineage>
        <taxon>Bacteria</taxon>
        <taxon>Bacillati</taxon>
        <taxon>Actinomycetota</taxon>
        <taxon>Actinomycetes</taxon>
        <taxon>Micrococcales</taxon>
        <taxon>Intrasporangiaceae</taxon>
        <taxon>Nostocoides</taxon>
    </lineage>
</organism>
<feature type="compositionally biased region" description="Basic residues" evidence="1">
    <location>
        <begin position="306"/>
        <end position="322"/>
    </location>
</feature>
<evidence type="ECO:0000313" key="4">
    <source>
        <dbReference type="Proteomes" id="UP000035721"/>
    </source>
</evidence>
<feature type="compositionally biased region" description="Basic and acidic residues" evidence="1">
    <location>
        <begin position="337"/>
        <end position="347"/>
    </location>
</feature>
<feature type="compositionally biased region" description="Basic residues" evidence="1">
    <location>
        <begin position="287"/>
        <end position="298"/>
    </location>
</feature>
<comment type="caution">
    <text evidence="3">The sequence shown here is derived from an EMBL/GenBank/DDBJ whole genome shotgun (WGS) entry which is preliminary data.</text>
</comment>
<proteinExistence type="predicted"/>
<dbReference type="AlphaFoldDB" id="A0A077LYV5"/>
<dbReference type="GO" id="GO:0004553">
    <property type="term" value="F:hydrolase activity, hydrolyzing O-glycosyl compounds"/>
    <property type="evidence" value="ECO:0007669"/>
    <property type="project" value="InterPro"/>
</dbReference>
<evidence type="ECO:0000259" key="2">
    <source>
        <dbReference type="Pfam" id="PF11896"/>
    </source>
</evidence>
<accession>A0A077LYV5</accession>
<protein>
    <recommendedName>
        <fullName evidence="2">Alpha-1,4-glucan:maltose-1-phosphate maltosyltransferase domain-containing protein</fullName>
    </recommendedName>
</protein>
<dbReference type="InterPro" id="IPR013783">
    <property type="entry name" value="Ig-like_fold"/>
</dbReference>
<feature type="compositionally biased region" description="Basic residues" evidence="1">
    <location>
        <begin position="518"/>
        <end position="527"/>
    </location>
</feature>
<dbReference type="GO" id="GO:0005975">
    <property type="term" value="P:carbohydrate metabolic process"/>
    <property type="evidence" value="ECO:0007669"/>
    <property type="project" value="UniProtKB-ARBA"/>
</dbReference>
<dbReference type="Proteomes" id="UP000035721">
    <property type="component" value="Unassembled WGS sequence"/>
</dbReference>